<evidence type="ECO:0000259" key="5">
    <source>
        <dbReference type="Pfam" id="PF00890"/>
    </source>
</evidence>
<dbReference type="GO" id="GO:0033765">
    <property type="term" value="F:steroid dehydrogenase activity, acting on the CH-CH group of donors"/>
    <property type="evidence" value="ECO:0007669"/>
    <property type="project" value="UniProtKB-ARBA"/>
</dbReference>
<keyword evidence="4" id="KW-0560">Oxidoreductase</keyword>
<accession>A0A286DKE1</accession>
<dbReference type="Pfam" id="PF00890">
    <property type="entry name" value="FAD_binding_2"/>
    <property type="match status" value="1"/>
</dbReference>
<dbReference type="EMBL" id="OCNE01000001">
    <property type="protein sequence ID" value="SOD59089.1"/>
    <property type="molecule type" value="Genomic_DNA"/>
</dbReference>
<sequence length="474" mass="48959">MSDRRSDVGEDVDVDVVVVGAGGGGLTAAIAAAEGGASVALLEKLERWGGNTFVSTGSIPAAGTRYQKAAGIEDDPERMTADLLRQSGAHDAEHLVRFLAEESASLVEWLVERHAVDLRIITDYKHVGHSVQRLHAPPDRRGESLVKDLTAAAKRLDVDVVTGNPVRELLVEDGRVVGVRVAGDRAGTYELRAHAVVLAANGFGNNKEMIARWIPESLRAQYFGAEGSTGEAIAWADQLGARLLNMGAFQGYAAVAYPHGSIVSWTSVEKGGFLLSPDGLRMGDESVGYSGFAPVVAGVAEESWVVFDTRVRDFIAGNEPEFAELVEAGGVKEAATPEEAAAIIGCPPERFAEAVADQQRAAESGGADATGRTDFPMGPLTAPYCVVRSVPALFHTQGGVDVDRASRVLTEAGEPIPGLYAVGGVAGGLSGRSGARGYSSGNGLLSAVGLGRVAGAAAAGAVAAGAAGLGRRLP</sequence>
<gene>
    <name evidence="6" type="ORF">SAMN06297387_101476</name>
</gene>
<keyword evidence="7" id="KW-1185">Reference proteome</keyword>
<dbReference type="PRINTS" id="PR00368">
    <property type="entry name" value="FADPNR"/>
</dbReference>
<dbReference type="GO" id="GO:0008202">
    <property type="term" value="P:steroid metabolic process"/>
    <property type="evidence" value="ECO:0007669"/>
    <property type="project" value="UniProtKB-ARBA"/>
</dbReference>
<keyword evidence="3" id="KW-0274">FAD</keyword>
<dbReference type="OrthoDB" id="9813348at2"/>
<evidence type="ECO:0000256" key="2">
    <source>
        <dbReference type="ARBA" id="ARBA00022630"/>
    </source>
</evidence>
<name>A0A286DKE1_9ACTN</name>
<dbReference type="InterPro" id="IPR003953">
    <property type="entry name" value="FAD-dep_OxRdtase_2_FAD-bd"/>
</dbReference>
<dbReference type="SUPFAM" id="SSF56425">
    <property type="entry name" value="Succinate dehydrogenase/fumarate reductase flavoprotein, catalytic domain"/>
    <property type="match status" value="1"/>
</dbReference>
<feature type="domain" description="FAD-dependent oxidoreductase 2 FAD-binding" evidence="5">
    <location>
        <begin position="15"/>
        <end position="431"/>
    </location>
</feature>
<protein>
    <submittedName>
        <fullName evidence="6">Fumarate reductase flavoprotein subunit</fullName>
    </submittedName>
</protein>
<keyword evidence="2" id="KW-0285">Flavoprotein</keyword>
<dbReference type="InterPro" id="IPR050315">
    <property type="entry name" value="FAD-oxidoreductase_2"/>
</dbReference>
<evidence type="ECO:0000256" key="3">
    <source>
        <dbReference type="ARBA" id="ARBA00022827"/>
    </source>
</evidence>
<dbReference type="Gene3D" id="3.50.50.60">
    <property type="entry name" value="FAD/NAD(P)-binding domain"/>
    <property type="match status" value="1"/>
</dbReference>
<organism evidence="6 7">
    <name type="scientific">Streptomyces zhaozhouensis</name>
    <dbReference type="NCBI Taxonomy" id="1300267"/>
    <lineage>
        <taxon>Bacteria</taxon>
        <taxon>Bacillati</taxon>
        <taxon>Actinomycetota</taxon>
        <taxon>Actinomycetes</taxon>
        <taxon>Kitasatosporales</taxon>
        <taxon>Streptomycetaceae</taxon>
        <taxon>Streptomyces</taxon>
    </lineage>
</organism>
<reference evidence="6 7" key="1">
    <citation type="submission" date="2017-09" db="EMBL/GenBank/DDBJ databases">
        <authorList>
            <person name="Ehlers B."/>
            <person name="Leendertz F.H."/>
        </authorList>
    </citation>
    <scope>NUCLEOTIDE SEQUENCE [LARGE SCALE GENOMIC DNA]</scope>
    <source>
        <strain evidence="6 7">CGMCC 4.7095</strain>
    </source>
</reference>
<proteinExistence type="predicted"/>
<dbReference type="Gene3D" id="3.90.700.10">
    <property type="entry name" value="Succinate dehydrogenase/fumarate reductase flavoprotein, catalytic domain"/>
    <property type="match status" value="1"/>
</dbReference>
<evidence type="ECO:0000313" key="7">
    <source>
        <dbReference type="Proteomes" id="UP000219072"/>
    </source>
</evidence>
<comment type="cofactor">
    <cofactor evidence="1">
        <name>FAD</name>
        <dbReference type="ChEBI" id="CHEBI:57692"/>
    </cofactor>
</comment>
<dbReference type="AlphaFoldDB" id="A0A286DKE1"/>
<evidence type="ECO:0000313" key="6">
    <source>
        <dbReference type="EMBL" id="SOD59089.1"/>
    </source>
</evidence>
<dbReference type="PANTHER" id="PTHR43400:SF10">
    <property type="entry name" value="3-OXOSTEROID 1-DEHYDROGENASE"/>
    <property type="match status" value="1"/>
</dbReference>
<evidence type="ECO:0000256" key="4">
    <source>
        <dbReference type="ARBA" id="ARBA00023002"/>
    </source>
</evidence>
<dbReference type="InterPro" id="IPR036188">
    <property type="entry name" value="FAD/NAD-bd_sf"/>
</dbReference>
<dbReference type="PANTHER" id="PTHR43400">
    <property type="entry name" value="FUMARATE REDUCTASE"/>
    <property type="match status" value="1"/>
</dbReference>
<dbReference type="Proteomes" id="UP000219072">
    <property type="component" value="Unassembled WGS sequence"/>
</dbReference>
<dbReference type="InterPro" id="IPR027477">
    <property type="entry name" value="Succ_DH/fumarate_Rdtase_cat_sf"/>
</dbReference>
<dbReference type="SUPFAM" id="SSF51905">
    <property type="entry name" value="FAD/NAD(P)-binding domain"/>
    <property type="match status" value="1"/>
</dbReference>
<dbReference type="RefSeq" id="WP_097229213.1">
    <property type="nucleotide sequence ID" value="NZ_OCNE01000001.1"/>
</dbReference>
<evidence type="ECO:0000256" key="1">
    <source>
        <dbReference type="ARBA" id="ARBA00001974"/>
    </source>
</evidence>
<dbReference type="PRINTS" id="PR00411">
    <property type="entry name" value="PNDRDTASEI"/>
</dbReference>